<reference evidence="1 2" key="1">
    <citation type="submission" date="2024-04" db="EMBL/GenBank/DDBJ databases">
        <title>Tritrichomonas musculus Genome.</title>
        <authorList>
            <person name="Alves-Ferreira E."/>
            <person name="Grigg M."/>
            <person name="Lorenzi H."/>
            <person name="Galac M."/>
        </authorList>
    </citation>
    <scope>NUCLEOTIDE SEQUENCE [LARGE SCALE GENOMIC DNA]</scope>
    <source>
        <strain evidence="1 2">EAF2021</strain>
    </source>
</reference>
<name>A0ABR2HHD6_9EUKA</name>
<comment type="caution">
    <text evidence="1">The sequence shown here is derived from an EMBL/GenBank/DDBJ whole genome shotgun (WGS) entry which is preliminary data.</text>
</comment>
<evidence type="ECO:0000313" key="1">
    <source>
        <dbReference type="EMBL" id="KAK8846906.1"/>
    </source>
</evidence>
<sequence length="78" mass="7885">MNIAKEGLSAILVSGGDNSNRLTFSGSGCLISSGDNSAGTSSASIIDFESHIIGGDMRFSVSQDESIKLNSGASGNQD</sequence>
<accession>A0ABR2HHD6</accession>
<evidence type="ECO:0000313" key="2">
    <source>
        <dbReference type="Proteomes" id="UP001470230"/>
    </source>
</evidence>
<dbReference type="EMBL" id="JAPFFF010000028">
    <property type="protein sequence ID" value="KAK8846906.1"/>
    <property type="molecule type" value="Genomic_DNA"/>
</dbReference>
<dbReference type="Proteomes" id="UP001470230">
    <property type="component" value="Unassembled WGS sequence"/>
</dbReference>
<proteinExistence type="predicted"/>
<keyword evidence="2" id="KW-1185">Reference proteome</keyword>
<gene>
    <name evidence="1" type="ORF">M9Y10_019472</name>
</gene>
<protein>
    <submittedName>
        <fullName evidence="1">Uncharacterized protein</fullName>
    </submittedName>
</protein>
<organism evidence="1 2">
    <name type="scientific">Tritrichomonas musculus</name>
    <dbReference type="NCBI Taxonomy" id="1915356"/>
    <lineage>
        <taxon>Eukaryota</taxon>
        <taxon>Metamonada</taxon>
        <taxon>Parabasalia</taxon>
        <taxon>Tritrichomonadida</taxon>
        <taxon>Tritrichomonadidae</taxon>
        <taxon>Tritrichomonas</taxon>
    </lineage>
</organism>